<dbReference type="Proteomes" id="UP000299102">
    <property type="component" value="Unassembled WGS sequence"/>
</dbReference>
<dbReference type="EMBL" id="BGZK01001813">
    <property type="protein sequence ID" value="GBP86735.1"/>
    <property type="molecule type" value="Genomic_DNA"/>
</dbReference>
<feature type="region of interest" description="Disordered" evidence="1">
    <location>
        <begin position="25"/>
        <end position="85"/>
    </location>
</feature>
<feature type="region of interest" description="Disordered" evidence="1">
    <location>
        <begin position="102"/>
        <end position="168"/>
    </location>
</feature>
<protein>
    <submittedName>
        <fullName evidence="2">Uncharacterized protein</fullName>
    </submittedName>
</protein>
<gene>
    <name evidence="2" type="ORF">EVAR_64522_1</name>
</gene>
<accession>A0A4C1ZJP7</accession>
<feature type="compositionally biased region" description="Polar residues" evidence="1">
    <location>
        <begin position="158"/>
        <end position="168"/>
    </location>
</feature>
<sequence>MTVGPSTADGSRSVAPDSGVDYDFEIRAASPYQTPVASSGSGSGNQSSHRCHYRRYDTLGNDFPTSETRPINGLGLRKAKEKADKEDKRALFTLALSRTICQPINNPAYPGSPRTSDGNSTATTRGTTNQGPRPAMTLPPRTPQRVLHKNGIPPAVLSTLTQATTPST</sequence>
<dbReference type="AlphaFoldDB" id="A0A4C1ZJP7"/>
<feature type="compositionally biased region" description="Polar residues" evidence="1">
    <location>
        <begin position="113"/>
        <end position="131"/>
    </location>
</feature>
<keyword evidence="3" id="KW-1185">Reference proteome</keyword>
<feature type="compositionally biased region" description="Low complexity" evidence="1">
    <location>
        <begin position="38"/>
        <end position="48"/>
    </location>
</feature>
<evidence type="ECO:0000256" key="1">
    <source>
        <dbReference type="SAM" id="MobiDB-lite"/>
    </source>
</evidence>
<evidence type="ECO:0000313" key="2">
    <source>
        <dbReference type="EMBL" id="GBP86735.1"/>
    </source>
</evidence>
<reference evidence="2 3" key="1">
    <citation type="journal article" date="2019" name="Commun. Biol.">
        <title>The bagworm genome reveals a unique fibroin gene that provides high tensile strength.</title>
        <authorList>
            <person name="Kono N."/>
            <person name="Nakamura H."/>
            <person name="Ohtoshi R."/>
            <person name="Tomita M."/>
            <person name="Numata K."/>
            <person name="Arakawa K."/>
        </authorList>
    </citation>
    <scope>NUCLEOTIDE SEQUENCE [LARGE SCALE GENOMIC DNA]</scope>
</reference>
<evidence type="ECO:0000313" key="3">
    <source>
        <dbReference type="Proteomes" id="UP000299102"/>
    </source>
</evidence>
<name>A0A4C1ZJP7_EUMVA</name>
<proteinExistence type="predicted"/>
<organism evidence="2 3">
    <name type="scientific">Eumeta variegata</name>
    <name type="common">Bagworm moth</name>
    <name type="synonym">Eumeta japonica</name>
    <dbReference type="NCBI Taxonomy" id="151549"/>
    <lineage>
        <taxon>Eukaryota</taxon>
        <taxon>Metazoa</taxon>
        <taxon>Ecdysozoa</taxon>
        <taxon>Arthropoda</taxon>
        <taxon>Hexapoda</taxon>
        <taxon>Insecta</taxon>
        <taxon>Pterygota</taxon>
        <taxon>Neoptera</taxon>
        <taxon>Endopterygota</taxon>
        <taxon>Lepidoptera</taxon>
        <taxon>Glossata</taxon>
        <taxon>Ditrysia</taxon>
        <taxon>Tineoidea</taxon>
        <taxon>Psychidae</taxon>
        <taxon>Oiketicinae</taxon>
        <taxon>Eumeta</taxon>
    </lineage>
</organism>
<comment type="caution">
    <text evidence="2">The sequence shown here is derived from an EMBL/GenBank/DDBJ whole genome shotgun (WGS) entry which is preliminary data.</text>
</comment>